<protein>
    <recommendedName>
        <fullName evidence="3">TonB-dependent receptor plug domain-containing protein</fullName>
    </recommendedName>
</protein>
<evidence type="ECO:0000313" key="2">
    <source>
        <dbReference type="Proteomes" id="UP000036261"/>
    </source>
</evidence>
<comment type="caution">
    <text evidence="1">The sequence shown here is derived from an EMBL/GenBank/DDBJ whole genome shotgun (WGS) entry which is preliminary data.</text>
</comment>
<name>A0A0J7L6M0_9FLAO</name>
<dbReference type="InterPro" id="IPR037066">
    <property type="entry name" value="Plug_dom_sf"/>
</dbReference>
<dbReference type="AlphaFoldDB" id="A0A0J7L6M0"/>
<dbReference type="Gene3D" id="2.170.130.10">
    <property type="entry name" value="TonB-dependent receptor, plug domain"/>
    <property type="match status" value="1"/>
</dbReference>
<accession>A0A0J7L6M0</accession>
<evidence type="ECO:0008006" key="3">
    <source>
        <dbReference type="Google" id="ProtNLM"/>
    </source>
</evidence>
<dbReference type="Proteomes" id="UP000036261">
    <property type="component" value="Unassembled WGS sequence"/>
</dbReference>
<dbReference type="PATRIC" id="fig|558151.6.peg.2275"/>
<gene>
    <name evidence="1" type="ORF">ACM46_10770</name>
</gene>
<organism evidence="1 2">
    <name type="scientific">Chryseobacterium angstadtii</name>
    <dbReference type="NCBI Taxonomy" id="558151"/>
    <lineage>
        <taxon>Bacteria</taxon>
        <taxon>Pseudomonadati</taxon>
        <taxon>Bacteroidota</taxon>
        <taxon>Flavobacteriia</taxon>
        <taxon>Flavobacteriales</taxon>
        <taxon>Weeksellaceae</taxon>
        <taxon>Chryseobacterium group</taxon>
        <taxon>Chryseobacterium</taxon>
    </lineage>
</organism>
<keyword evidence="2" id="KW-1185">Reference proteome</keyword>
<dbReference type="EMBL" id="LFND01000003">
    <property type="protein sequence ID" value="KMQ64715.1"/>
    <property type="molecule type" value="Genomic_DNA"/>
</dbReference>
<proteinExistence type="predicted"/>
<dbReference type="STRING" id="558151.ACM46_10770"/>
<sequence length="214" mass="23785">MDQNISVAFPTFIVNLASLLEIKKEIMKLTISKPCHENWDTMSPDEKGKFCSVCSKVVKDFTNFSDEELLANFNSDEKVCGRFTQDQLERNLNFSLTGKLALGLLAAGGMITTANAQELKGEEVKKIDFKKGLPAVEVINNTINKTIWLGMPTKENIESTQPLILLDDKKISEERMKKINSDQVKSIKVLSGEGAVKLYGNKGRNGVIVIESKK</sequence>
<reference evidence="1 2" key="1">
    <citation type="journal article" date="2013" name="Int. J. Syst. Evol. Microbiol.">
        <title>Chryseobacterium angstadtii sp. nov., isolated from a newt tank.</title>
        <authorList>
            <person name="Kirk K.E."/>
            <person name="Hoffman J.A."/>
            <person name="Smith K.A."/>
            <person name="Strahan B.L."/>
            <person name="Failor K.C."/>
            <person name="Krebs J.E."/>
            <person name="Gale A.N."/>
            <person name="Do T.D."/>
            <person name="Sontag T.C."/>
            <person name="Batties A.M."/>
            <person name="Mistiszyn K."/>
            <person name="Newman J.D."/>
        </authorList>
    </citation>
    <scope>NUCLEOTIDE SEQUENCE [LARGE SCALE GENOMIC DNA]</scope>
    <source>
        <strain evidence="1 2">KM</strain>
    </source>
</reference>
<evidence type="ECO:0000313" key="1">
    <source>
        <dbReference type="EMBL" id="KMQ64715.1"/>
    </source>
</evidence>